<dbReference type="GO" id="GO:0000155">
    <property type="term" value="F:phosphorelay sensor kinase activity"/>
    <property type="evidence" value="ECO:0007669"/>
    <property type="project" value="InterPro"/>
</dbReference>
<dbReference type="AlphaFoldDB" id="A0A382B429"/>
<protein>
    <recommendedName>
        <fullName evidence="1">Signal transduction histidine kinase dimerisation/phosphoacceptor domain-containing protein</fullName>
    </recommendedName>
</protein>
<dbReference type="Gene3D" id="1.10.287.130">
    <property type="match status" value="1"/>
</dbReference>
<name>A0A382B429_9ZZZZ</name>
<feature type="non-terminal residue" evidence="2">
    <location>
        <position position="117"/>
    </location>
</feature>
<evidence type="ECO:0000259" key="1">
    <source>
        <dbReference type="SMART" id="SM00388"/>
    </source>
</evidence>
<sequence>MSTTKDSIKSKMTIPDSKHNKILLSNIKHDLTNPINAILGYAELIIDYLEISTDDRFISDVKNIHESGSLLFQNINTYFSNTDGENHEIINEVINFPQLQFAIRTPISTIIGLTELL</sequence>
<dbReference type="CDD" id="cd00082">
    <property type="entry name" value="HisKA"/>
    <property type="match status" value="1"/>
</dbReference>
<feature type="domain" description="Signal transduction histidine kinase dimerisation/phosphoacceptor" evidence="1">
    <location>
        <begin position="19"/>
        <end position="84"/>
    </location>
</feature>
<accession>A0A382B429</accession>
<dbReference type="SMART" id="SM00388">
    <property type="entry name" value="HisKA"/>
    <property type="match status" value="1"/>
</dbReference>
<dbReference type="EMBL" id="UINC01028104">
    <property type="protein sequence ID" value="SVB08505.1"/>
    <property type="molecule type" value="Genomic_DNA"/>
</dbReference>
<dbReference type="InterPro" id="IPR003661">
    <property type="entry name" value="HisK_dim/P_dom"/>
</dbReference>
<dbReference type="Pfam" id="PF00512">
    <property type="entry name" value="HisKA"/>
    <property type="match status" value="1"/>
</dbReference>
<proteinExistence type="predicted"/>
<dbReference type="InterPro" id="IPR036097">
    <property type="entry name" value="HisK_dim/P_sf"/>
</dbReference>
<gene>
    <name evidence="2" type="ORF">METZ01_LOCUS161359</name>
</gene>
<organism evidence="2">
    <name type="scientific">marine metagenome</name>
    <dbReference type="NCBI Taxonomy" id="408172"/>
    <lineage>
        <taxon>unclassified sequences</taxon>
        <taxon>metagenomes</taxon>
        <taxon>ecological metagenomes</taxon>
    </lineage>
</organism>
<evidence type="ECO:0000313" key="2">
    <source>
        <dbReference type="EMBL" id="SVB08505.1"/>
    </source>
</evidence>
<dbReference type="SUPFAM" id="SSF47384">
    <property type="entry name" value="Homodimeric domain of signal transducing histidine kinase"/>
    <property type="match status" value="1"/>
</dbReference>
<reference evidence="2" key="1">
    <citation type="submission" date="2018-05" db="EMBL/GenBank/DDBJ databases">
        <authorList>
            <person name="Lanie J.A."/>
            <person name="Ng W.-L."/>
            <person name="Kazmierczak K.M."/>
            <person name="Andrzejewski T.M."/>
            <person name="Davidsen T.M."/>
            <person name="Wayne K.J."/>
            <person name="Tettelin H."/>
            <person name="Glass J.I."/>
            <person name="Rusch D."/>
            <person name="Podicherti R."/>
            <person name="Tsui H.-C.T."/>
            <person name="Winkler M.E."/>
        </authorList>
    </citation>
    <scope>NUCLEOTIDE SEQUENCE</scope>
</reference>